<organism evidence="2 3">
    <name type="scientific">Trebonia kvetii</name>
    <dbReference type="NCBI Taxonomy" id="2480626"/>
    <lineage>
        <taxon>Bacteria</taxon>
        <taxon>Bacillati</taxon>
        <taxon>Actinomycetota</taxon>
        <taxon>Actinomycetes</taxon>
        <taxon>Streptosporangiales</taxon>
        <taxon>Treboniaceae</taxon>
        <taxon>Trebonia</taxon>
    </lineage>
</organism>
<dbReference type="Proteomes" id="UP000460272">
    <property type="component" value="Unassembled WGS sequence"/>
</dbReference>
<name>A0A6P2C2E2_9ACTN</name>
<dbReference type="PROSITE" id="PS50297">
    <property type="entry name" value="ANK_REP_REGION"/>
    <property type="match status" value="1"/>
</dbReference>
<dbReference type="PROSITE" id="PS50088">
    <property type="entry name" value="ANK_REPEAT"/>
    <property type="match status" value="1"/>
</dbReference>
<accession>A0A6P2C2E2</accession>
<dbReference type="Gene3D" id="1.25.40.20">
    <property type="entry name" value="Ankyrin repeat-containing domain"/>
    <property type="match status" value="3"/>
</dbReference>
<proteinExistence type="predicted"/>
<dbReference type="RefSeq" id="WP_145853061.1">
    <property type="nucleotide sequence ID" value="NZ_RPFW01000002.1"/>
</dbReference>
<evidence type="ECO:0000256" key="1">
    <source>
        <dbReference type="PROSITE-ProRule" id="PRU00023"/>
    </source>
</evidence>
<reference evidence="2 3" key="1">
    <citation type="submission" date="2018-11" db="EMBL/GenBank/DDBJ databases">
        <title>Trebonia kvetii gen.nov., sp.nov., a novel acidophilic actinobacterium, and proposal of the new actinobacterial family Treboniaceae fam. nov.</title>
        <authorList>
            <person name="Rapoport D."/>
            <person name="Sagova-Mareckova M."/>
            <person name="Sedlacek I."/>
            <person name="Provaznik J."/>
            <person name="Kralova S."/>
            <person name="Pavlinic D."/>
            <person name="Benes V."/>
            <person name="Kopecky J."/>
        </authorList>
    </citation>
    <scope>NUCLEOTIDE SEQUENCE [LARGE SCALE GENOMIC DNA]</scope>
    <source>
        <strain evidence="2 3">15Tr583</strain>
    </source>
</reference>
<dbReference type="PANTHER" id="PTHR46224">
    <property type="entry name" value="ANKYRIN REPEAT FAMILY PROTEIN"/>
    <property type="match status" value="1"/>
</dbReference>
<dbReference type="InterPro" id="IPR036770">
    <property type="entry name" value="Ankyrin_rpt-contain_sf"/>
</dbReference>
<dbReference type="AlphaFoldDB" id="A0A6P2C2E2"/>
<sequence length="501" mass="54227">MATARLPDDPSFEQLRKQAKDLRDLSRAGVPGALDLVGAHHPGGRQAVSLTGAQLVVARHYGFSSWAALKRHVTTIERYRRTPDEVTGADRPVDEFLMLACLRYGGDDSLSRWQRAARVLAEHPEITRTSVHAAAAAADTDALEALLREDPSLASAEGGPYRWEPLLYLAYARHDPSVSEEATVRSARQLLDHSADPDAGYLWHGLTTPFTALTGALGSGEGDQPRHRHALALAGTLLRAGADPNDGQALYNRQFDSDDSHLRLLFSYGLGRGDGGPWRARLGMRTDSPADLIRRQLQWAVTHDMRDRVRLLAEHGADLRSPFKPAQDGLVTCVNAWEGRTPAEVAAICGCLAVLDWLVDHGGATRPAAEGADGLIAAALAGDRRAAERHAGHAAAARAQRPGLIVWAASRRAWPAIPLLAELGWDVNARARADVPMEQEWETALHVAAGSGDVDAARLLMQLGADPAIRDARFRATPLGWAEHFGHQAMTDYLRPLSPAE</sequence>
<comment type="caution">
    <text evidence="2">The sequence shown here is derived from an EMBL/GenBank/DDBJ whole genome shotgun (WGS) entry which is preliminary data.</text>
</comment>
<dbReference type="InterPro" id="IPR002110">
    <property type="entry name" value="Ankyrin_rpt"/>
</dbReference>
<protein>
    <submittedName>
        <fullName evidence="2">Ankyrin repeat domain-containing protein</fullName>
    </submittedName>
</protein>
<evidence type="ECO:0000313" key="3">
    <source>
        <dbReference type="Proteomes" id="UP000460272"/>
    </source>
</evidence>
<dbReference type="PANTHER" id="PTHR46224:SF64">
    <property type="entry name" value="IQ MOTIF AND ANKYRIN REPEAT DOMAIN-CONTAINING PROTEIN 1"/>
    <property type="match status" value="1"/>
</dbReference>
<keyword evidence="1" id="KW-0040">ANK repeat</keyword>
<dbReference type="SUPFAM" id="SSF48403">
    <property type="entry name" value="Ankyrin repeat"/>
    <property type="match status" value="1"/>
</dbReference>
<dbReference type="EMBL" id="RPFW01000002">
    <property type="protein sequence ID" value="TVZ05358.1"/>
    <property type="molecule type" value="Genomic_DNA"/>
</dbReference>
<evidence type="ECO:0000313" key="2">
    <source>
        <dbReference type="EMBL" id="TVZ05358.1"/>
    </source>
</evidence>
<dbReference type="OrthoDB" id="928522at2"/>
<keyword evidence="3" id="KW-1185">Reference proteome</keyword>
<gene>
    <name evidence="2" type="ORF">EAS64_12375</name>
</gene>
<dbReference type="SMART" id="SM00248">
    <property type="entry name" value="ANK"/>
    <property type="match status" value="5"/>
</dbReference>
<dbReference type="Pfam" id="PF00023">
    <property type="entry name" value="Ank"/>
    <property type="match status" value="1"/>
</dbReference>
<feature type="repeat" description="ANK" evidence="1">
    <location>
        <begin position="440"/>
        <end position="472"/>
    </location>
</feature>
<dbReference type="InterPro" id="IPR051616">
    <property type="entry name" value="Cul2-RING_E3_ligase_SR"/>
</dbReference>